<accession>A0A8S5LPE0</accession>
<dbReference type="EMBL" id="BK015888">
    <property type="protein sequence ID" value="DAD71881.1"/>
    <property type="molecule type" value="Genomic_DNA"/>
</dbReference>
<reference evidence="2" key="1">
    <citation type="journal article" date="2021" name="Proc. Natl. Acad. Sci. U.S.A.">
        <title>A Catalog of Tens of Thousands of Viruses from Human Metagenomes Reveals Hidden Associations with Chronic Diseases.</title>
        <authorList>
            <person name="Tisza M.J."/>
            <person name="Buck C.B."/>
        </authorList>
    </citation>
    <scope>NUCLEOTIDE SEQUENCE</scope>
    <source>
        <strain evidence="2">CtoiW10</strain>
    </source>
</reference>
<sequence length="47" mass="5247">MGMITSYFVWHKYHSILSGKSQGGSEAKGDKMYDKRAAIPEQREAGV</sequence>
<feature type="compositionally biased region" description="Basic and acidic residues" evidence="1">
    <location>
        <begin position="27"/>
        <end position="47"/>
    </location>
</feature>
<organism evidence="2">
    <name type="scientific">Siphoviridae sp. ctoiW10</name>
    <dbReference type="NCBI Taxonomy" id="2827592"/>
    <lineage>
        <taxon>Viruses</taxon>
        <taxon>Duplodnaviria</taxon>
        <taxon>Heunggongvirae</taxon>
        <taxon>Uroviricota</taxon>
        <taxon>Caudoviricetes</taxon>
    </lineage>
</organism>
<name>A0A8S5LPE0_9CAUD</name>
<evidence type="ECO:0000313" key="2">
    <source>
        <dbReference type="EMBL" id="DAD71881.1"/>
    </source>
</evidence>
<protein>
    <submittedName>
        <fullName evidence="2">Uncharacterized protein</fullName>
    </submittedName>
</protein>
<evidence type="ECO:0000256" key="1">
    <source>
        <dbReference type="SAM" id="MobiDB-lite"/>
    </source>
</evidence>
<proteinExistence type="predicted"/>
<feature type="region of interest" description="Disordered" evidence="1">
    <location>
        <begin position="18"/>
        <end position="47"/>
    </location>
</feature>